<dbReference type="InterPro" id="IPR011332">
    <property type="entry name" value="Ribosomal_zn-bd"/>
</dbReference>
<keyword evidence="8" id="KW-1185">Reference proteome</keyword>
<keyword evidence="5" id="KW-0687">Ribonucleoprotein</keyword>
<accession>A0ABR2MN99</accession>
<keyword evidence="3" id="KW-0862">Zinc</keyword>
<evidence type="ECO:0000256" key="2">
    <source>
        <dbReference type="ARBA" id="ARBA00010919"/>
    </source>
</evidence>
<proteinExistence type="inferred from homology"/>
<dbReference type="Gene3D" id="2.20.25.100">
    <property type="entry name" value="Zn-binding ribosomal proteins"/>
    <property type="match status" value="1"/>
</dbReference>
<comment type="cofactor">
    <cofactor evidence="1">
        <name>Zn(2+)</name>
        <dbReference type="ChEBI" id="CHEBI:29105"/>
    </cofactor>
</comment>
<evidence type="ECO:0000256" key="4">
    <source>
        <dbReference type="ARBA" id="ARBA00022980"/>
    </source>
</evidence>
<evidence type="ECO:0000256" key="1">
    <source>
        <dbReference type="ARBA" id="ARBA00001947"/>
    </source>
</evidence>
<reference evidence="7 8" key="1">
    <citation type="journal article" date="2022" name="Nat. Plants">
        <title>Genomes of leafy and leafless Platanthera orchids illuminate the evolution of mycoheterotrophy.</title>
        <authorList>
            <person name="Li M.H."/>
            <person name="Liu K.W."/>
            <person name="Li Z."/>
            <person name="Lu H.C."/>
            <person name="Ye Q.L."/>
            <person name="Zhang D."/>
            <person name="Wang J.Y."/>
            <person name="Li Y.F."/>
            <person name="Zhong Z.M."/>
            <person name="Liu X."/>
            <person name="Yu X."/>
            <person name="Liu D.K."/>
            <person name="Tu X.D."/>
            <person name="Liu B."/>
            <person name="Hao Y."/>
            <person name="Liao X.Y."/>
            <person name="Jiang Y.T."/>
            <person name="Sun W.H."/>
            <person name="Chen J."/>
            <person name="Chen Y.Q."/>
            <person name="Ai Y."/>
            <person name="Zhai J.W."/>
            <person name="Wu S.S."/>
            <person name="Zhou Z."/>
            <person name="Hsiao Y.Y."/>
            <person name="Wu W.L."/>
            <person name="Chen Y.Y."/>
            <person name="Lin Y.F."/>
            <person name="Hsu J.L."/>
            <person name="Li C.Y."/>
            <person name="Wang Z.W."/>
            <person name="Zhao X."/>
            <person name="Zhong W.Y."/>
            <person name="Ma X.K."/>
            <person name="Ma L."/>
            <person name="Huang J."/>
            <person name="Chen G.Z."/>
            <person name="Huang M.Z."/>
            <person name="Huang L."/>
            <person name="Peng D.H."/>
            <person name="Luo Y.B."/>
            <person name="Zou S.Q."/>
            <person name="Chen S.P."/>
            <person name="Lan S."/>
            <person name="Tsai W.C."/>
            <person name="Van de Peer Y."/>
            <person name="Liu Z.J."/>
        </authorList>
    </citation>
    <scope>NUCLEOTIDE SEQUENCE [LARGE SCALE GENOMIC DNA]</scope>
    <source>
        <strain evidence="7">Lor288</strain>
    </source>
</reference>
<dbReference type="InterPro" id="IPR000592">
    <property type="entry name" value="Ribosomal_eS27"/>
</dbReference>
<comment type="similarity">
    <text evidence="2">Belongs to the eukaryotic ribosomal protein eS27 family.</text>
</comment>
<sequence>MKTKSKIGINNDNQNRKPTGDPLRTRHFSAMYFPLIPWKIIHLRLLLQNYYFSHSQTVVVCGNYQTVLCQPTGGKARLTEGCSFIRRGDYEDHGGQFSVYHQFYDIIYHRFNAEL</sequence>
<evidence type="ECO:0000256" key="6">
    <source>
        <dbReference type="SAM" id="MobiDB-lite"/>
    </source>
</evidence>
<dbReference type="PANTHER" id="PTHR11594">
    <property type="entry name" value="40S RIBOSOMAL PROTEIN S27"/>
    <property type="match status" value="1"/>
</dbReference>
<keyword evidence="4 7" id="KW-0689">Ribosomal protein</keyword>
<feature type="region of interest" description="Disordered" evidence="6">
    <location>
        <begin position="1"/>
        <end position="22"/>
    </location>
</feature>
<dbReference type="SUPFAM" id="SSF57829">
    <property type="entry name" value="Zn-binding ribosomal proteins"/>
    <property type="match status" value="1"/>
</dbReference>
<dbReference type="Proteomes" id="UP001412067">
    <property type="component" value="Unassembled WGS sequence"/>
</dbReference>
<organism evidence="7 8">
    <name type="scientific">Platanthera guangdongensis</name>
    <dbReference type="NCBI Taxonomy" id="2320717"/>
    <lineage>
        <taxon>Eukaryota</taxon>
        <taxon>Viridiplantae</taxon>
        <taxon>Streptophyta</taxon>
        <taxon>Embryophyta</taxon>
        <taxon>Tracheophyta</taxon>
        <taxon>Spermatophyta</taxon>
        <taxon>Magnoliopsida</taxon>
        <taxon>Liliopsida</taxon>
        <taxon>Asparagales</taxon>
        <taxon>Orchidaceae</taxon>
        <taxon>Orchidoideae</taxon>
        <taxon>Orchideae</taxon>
        <taxon>Orchidinae</taxon>
        <taxon>Platanthera</taxon>
    </lineage>
</organism>
<evidence type="ECO:0000313" key="7">
    <source>
        <dbReference type="EMBL" id="KAK8965347.1"/>
    </source>
</evidence>
<evidence type="ECO:0000256" key="5">
    <source>
        <dbReference type="ARBA" id="ARBA00023274"/>
    </source>
</evidence>
<dbReference type="EMBL" id="JBBWWR010000006">
    <property type="protein sequence ID" value="KAK8965347.1"/>
    <property type="molecule type" value="Genomic_DNA"/>
</dbReference>
<name>A0ABR2MN99_9ASPA</name>
<comment type="caution">
    <text evidence="7">The sequence shown here is derived from an EMBL/GenBank/DDBJ whole genome shotgun (WGS) entry which is preliminary data.</text>
</comment>
<evidence type="ECO:0000256" key="3">
    <source>
        <dbReference type="ARBA" id="ARBA00022833"/>
    </source>
</evidence>
<evidence type="ECO:0000313" key="8">
    <source>
        <dbReference type="Proteomes" id="UP001412067"/>
    </source>
</evidence>
<dbReference type="InterPro" id="IPR023407">
    <property type="entry name" value="Ribosomal_eS27_Zn-bd_dom_sf"/>
</dbReference>
<protein>
    <submittedName>
        <fullName evidence="7">40S ribosomal protein S27-2</fullName>
    </submittedName>
</protein>
<gene>
    <name evidence="7" type="primary">RPS27B</name>
    <name evidence="7" type="ORF">KSP40_PGU012346</name>
</gene>
<dbReference type="GO" id="GO:0005840">
    <property type="term" value="C:ribosome"/>
    <property type="evidence" value="ECO:0007669"/>
    <property type="project" value="UniProtKB-KW"/>
</dbReference>
<dbReference type="Pfam" id="PF01667">
    <property type="entry name" value="Ribosomal_S27e"/>
    <property type="match status" value="1"/>
</dbReference>